<dbReference type="PANTHER" id="PTHR12959">
    <property type="entry name" value="GPI TRANSAMIDASE COMPONENT PIG-T-RELATED"/>
    <property type="match status" value="1"/>
</dbReference>
<feature type="compositionally biased region" description="Polar residues" evidence="1">
    <location>
        <begin position="25"/>
        <end position="42"/>
    </location>
</feature>
<sequence>MEAQKKKEPRSEMPYSFEERLLVRSSPSDGQGTPASPLPATQTHSVRLESLAQWEEGSWIHPFSDIDMNLSASPAPTTSDLHAHYGGKIARVHMSVSSHGTRELFPDTPNSLDGVPVLPLWKDDASTDTNNNTDSSDRYCSGPQGFYLSVRTFDGLEPEEEANAVQAVFEELIRRRILVNPVTDGVWDVLDTAEQPARPASVGASAVPSLSPRLYQLVMPFDAAAWSSDALAQSFRRTLPGVCKGKAGGGGDDDRFFGWSAQEWSDFLVGYRGGGGALGTGKTPSQQHPTFNKIMWWTWTASTKNGSENSDGATNLGLSFGIQYQTMVPAEDTDWLPDAFASEETPRCPIGTRASFEVLPTEEKAHTGGYRLVPMTASSDSHSEGTSEETPQFAYQVNVDQVLRRHHTNRGRFESSIETKPLDDAVSSGGNHCRLTYRQVLPDFLAPMWRTLKVVSGESTGANQYNGNQHTDSDRLHASVEWNHEDQSSVLYVEAASGTLSDPSALPPNIFVSLEYAPSFLTIDDFPGDPNRGRVLPPARVAVRCDPFVAGSAPVTPTVVYSNALLLLPPVPDLSMPFNVVSVGSSVYAYCIGAIVTLLVRKAPDKIKYKMYPDKKPESKLIRIKNKLREKIGRAKSKLLGGASSTGSEAAKDESAK</sequence>
<dbReference type="Proteomes" id="UP000291116">
    <property type="component" value="Unassembled WGS sequence"/>
</dbReference>
<keyword evidence="4" id="KW-1185">Reference proteome</keyword>
<dbReference type="AlphaFoldDB" id="A0A448Z9W2"/>
<evidence type="ECO:0000313" key="4">
    <source>
        <dbReference type="Proteomes" id="UP000291116"/>
    </source>
</evidence>
<protein>
    <submittedName>
        <fullName evidence="3">Uncharacterized protein</fullName>
    </submittedName>
</protein>
<keyword evidence="2" id="KW-1133">Transmembrane helix</keyword>
<dbReference type="EMBL" id="CAACVS010000187">
    <property type="protein sequence ID" value="VEU38796.1"/>
    <property type="molecule type" value="Genomic_DNA"/>
</dbReference>
<dbReference type="OrthoDB" id="331263at2759"/>
<keyword evidence="2" id="KW-0472">Membrane</keyword>
<dbReference type="Pfam" id="PF04113">
    <property type="entry name" value="Gpi16"/>
    <property type="match status" value="1"/>
</dbReference>
<name>A0A448Z9W2_9STRA</name>
<feature type="region of interest" description="Disordered" evidence="1">
    <location>
        <begin position="22"/>
        <end position="42"/>
    </location>
</feature>
<keyword evidence="2" id="KW-0812">Transmembrane</keyword>
<accession>A0A448Z9W2</accession>
<reference evidence="3 4" key="1">
    <citation type="submission" date="2019-01" db="EMBL/GenBank/DDBJ databases">
        <authorList>
            <person name="Ferrante I. M."/>
        </authorList>
    </citation>
    <scope>NUCLEOTIDE SEQUENCE [LARGE SCALE GENOMIC DNA]</scope>
    <source>
        <strain evidence="3 4">B856</strain>
    </source>
</reference>
<evidence type="ECO:0000256" key="1">
    <source>
        <dbReference type="SAM" id="MobiDB-lite"/>
    </source>
</evidence>
<dbReference type="InterPro" id="IPR007245">
    <property type="entry name" value="PIG-T"/>
</dbReference>
<evidence type="ECO:0000313" key="3">
    <source>
        <dbReference type="EMBL" id="VEU38796.1"/>
    </source>
</evidence>
<gene>
    <name evidence="3" type="ORF">PSNMU_V1.4_AUG-EV-PASAV3_0056280</name>
</gene>
<dbReference type="PANTHER" id="PTHR12959:SF11">
    <property type="entry name" value="GPI TRANSAMIDASE COMPONENT PIG-T"/>
    <property type="match status" value="1"/>
</dbReference>
<feature type="region of interest" description="Disordered" evidence="1">
    <location>
        <begin position="635"/>
        <end position="657"/>
    </location>
</feature>
<evidence type="ECO:0000256" key="2">
    <source>
        <dbReference type="SAM" id="Phobius"/>
    </source>
</evidence>
<organism evidence="3 4">
    <name type="scientific">Pseudo-nitzschia multistriata</name>
    <dbReference type="NCBI Taxonomy" id="183589"/>
    <lineage>
        <taxon>Eukaryota</taxon>
        <taxon>Sar</taxon>
        <taxon>Stramenopiles</taxon>
        <taxon>Ochrophyta</taxon>
        <taxon>Bacillariophyta</taxon>
        <taxon>Bacillariophyceae</taxon>
        <taxon>Bacillariophycidae</taxon>
        <taxon>Bacillariales</taxon>
        <taxon>Bacillariaceae</taxon>
        <taxon>Pseudo-nitzschia</taxon>
    </lineage>
</organism>
<dbReference type="GO" id="GO:0016255">
    <property type="term" value="P:attachment of GPI anchor to protein"/>
    <property type="evidence" value="ECO:0007669"/>
    <property type="project" value="InterPro"/>
</dbReference>
<dbReference type="GO" id="GO:0042765">
    <property type="term" value="C:GPI-anchor transamidase complex"/>
    <property type="evidence" value="ECO:0007669"/>
    <property type="project" value="InterPro"/>
</dbReference>
<proteinExistence type="predicted"/>
<feature type="transmembrane region" description="Helical" evidence="2">
    <location>
        <begin position="578"/>
        <end position="600"/>
    </location>
</feature>